<keyword evidence="2" id="KW-0677">Repeat</keyword>
<dbReference type="CDD" id="cd14438">
    <property type="entry name" value="Hip_N"/>
    <property type="match status" value="1"/>
</dbReference>
<evidence type="ECO:0000256" key="3">
    <source>
        <dbReference type="ARBA" id="ARBA00022803"/>
    </source>
</evidence>
<dbReference type="Pfam" id="PF07719">
    <property type="entry name" value="TPR_2"/>
    <property type="match status" value="1"/>
</dbReference>
<evidence type="ECO:0000256" key="5">
    <source>
        <dbReference type="ARBA" id="ARBA00064040"/>
    </source>
</evidence>
<dbReference type="SUPFAM" id="SSF48452">
    <property type="entry name" value="TPR-like"/>
    <property type="match status" value="1"/>
</dbReference>
<sequence length="386" mass="42909">MSCPINTEDIAKLKMFVQFVSAQPTLLNLPQLKFFKDFVEQLGGKVPEGGNFENASAEAKAESKFEEPPKQPEPEIESDPESDIELELLDTVIEGDTDPSQEMGEENKEPTEEETDQAGDFRGKGAAAYSNGDYEDAINFYTQAILLNPTHALYFAKRAQSFLKLKKPNAAIRDCDHAIKLNPDNASAYKFRGRAHRLLGNWEEAAKDLRQACKLDYDDEADEWLKEVTPNAKKIEQHKIKQERKKAEKEIKERRERVRKAQEANKRAAEEQEKRKQMGGDADDDQDFLGGMGPDLMDAFKDPEIAAALQDVMTNPANMMKYQNNPKVMNLLTKFAGAAKSMGGGMGFPGMGGMPFSFPGAGASAQSEPTPPKTDSKPKEYDDGLD</sequence>
<dbReference type="AlphaFoldDB" id="A0A9J6C248"/>
<comment type="similarity">
    <text evidence="1">Belongs to the FAM10 family.</text>
</comment>
<evidence type="ECO:0000256" key="1">
    <source>
        <dbReference type="ARBA" id="ARBA00009015"/>
    </source>
</evidence>
<dbReference type="SMART" id="SM00028">
    <property type="entry name" value="TPR"/>
    <property type="match status" value="3"/>
</dbReference>
<evidence type="ECO:0000256" key="7">
    <source>
        <dbReference type="SAM" id="MobiDB-lite"/>
    </source>
</evidence>
<dbReference type="Proteomes" id="UP001107558">
    <property type="component" value="Chromosome 2"/>
</dbReference>
<feature type="region of interest" description="Disordered" evidence="7">
    <location>
        <begin position="236"/>
        <end position="286"/>
    </location>
</feature>
<evidence type="ECO:0000256" key="6">
    <source>
        <dbReference type="PROSITE-ProRule" id="PRU00339"/>
    </source>
</evidence>
<keyword evidence="3 6" id="KW-0802">TPR repeat</keyword>
<dbReference type="InterPro" id="IPR019734">
    <property type="entry name" value="TPR_rpt"/>
</dbReference>
<dbReference type="Pfam" id="PF17830">
    <property type="entry name" value="STI1-HOP_DP"/>
    <property type="match status" value="1"/>
</dbReference>
<protein>
    <recommendedName>
        <fullName evidence="8">STI1 domain-containing protein</fullName>
    </recommendedName>
</protein>
<dbReference type="Gene3D" id="6.10.250.3420">
    <property type="match status" value="1"/>
</dbReference>
<dbReference type="InterPro" id="IPR041243">
    <property type="entry name" value="STI1/HOP_DP"/>
</dbReference>
<proteinExistence type="inferred from homology"/>
<organism evidence="9 10">
    <name type="scientific">Polypedilum vanderplanki</name>
    <name type="common">Sleeping chironomid midge</name>
    <dbReference type="NCBI Taxonomy" id="319348"/>
    <lineage>
        <taxon>Eukaryota</taxon>
        <taxon>Metazoa</taxon>
        <taxon>Ecdysozoa</taxon>
        <taxon>Arthropoda</taxon>
        <taxon>Hexapoda</taxon>
        <taxon>Insecta</taxon>
        <taxon>Pterygota</taxon>
        <taxon>Neoptera</taxon>
        <taxon>Endopterygota</taxon>
        <taxon>Diptera</taxon>
        <taxon>Nematocera</taxon>
        <taxon>Chironomoidea</taxon>
        <taxon>Chironomidae</taxon>
        <taxon>Chironominae</taxon>
        <taxon>Polypedilum</taxon>
        <taxon>Polypedilum</taxon>
    </lineage>
</organism>
<comment type="caution">
    <text evidence="9">The sequence shown here is derived from an EMBL/GenBank/DDBJ whole genome shotgun (WGS) entry which is preliminary data.</text>
</comment>
<evidence type="ECO:0000259" key="8">
    <source>
        <dbReference type="SMART" id="SM00727"/>
    </source>
</evidence>
<feature type="region of interest" description="Disordered" evidence="7">
    <location>
        <begin position="355"/>
        <end position="386"/>
    </location>
</feature>
<dbReference type="Gene3D" id="1.25.40.10">
    <property type="entry name" value="Tetratricopeptide repeat domain"/>
    <property type="match status" value="1"/>
</dbReference>
<dbReference type="InterPro" id="IPR013105">
    <property type="entry name" value="TPR_2"/>
</dbReference>
<feature type="repeat" description="TPR" evidence="6">
    <location>
        <begin position="186"/>
        <end position="219"/>
    </location>
</feature>
<dbReference type="Pfam" id="PF13432">
    <property type="entry name" value="TPR_16"/>
    <property type="match status" value="1"/>
</dbReference>
<evidence type="ECO:0000256" key="2">
    <source>
        <dbReference type="ARBA" id="ARBA00022737"/>
    </source>
</evidence>
<dbReference type="EMBL" id="JADBJN010000002">
    <property type="protein sequence ID" value="KAG5676111.1"/>
    <property type="molecule type" value="Genomic_DNA"/>
</dbReference>
<dbReference type="InterPro" id="IPR034649">
    <property type="entry name" value="Hip_N"/>
</dbReference>
<dbReference type="FunFam" id="1.25.40.10:FF:000112">
    <property type="entry name" value="FAM10 family protein"/>
    <property type="match status" value="1"/>
</dbReference>
<feature type="compositionally biased region" description="Basic and acidic residues" evidence="7">
    <location>
        <begin position="236"/>
        <end position="278"/>
    </location>
</feature>
<reference evidence="9" key="1">
    <citation type="submission" date="2021-03" db="EMBL/GenBank/DDBJ databases">
        <title>Chromosome level genome of the anhydrobiotic midge Polypedilum vanderplanki.</title>
        <authorList>
            <person name="Yoshida Y."/>
            <person name="Kikawada T."/>
            <person name="Gusev O."/>
        </authorList>
    </citation>
    <scope>NUCLEOTIDE SEQUENCE</scope>
    <source>
        <strain evidence="9">NIAS01</strain>
        <tissue evidence="9">Whole body or cell culture</tissue>
    </source>
</reference>
<dbReference type="InterPro" id="IPR006636">
    <property type="entry name" value="STI1_HS-bd"/>
</dbReference>
<comment type="function">
    <text evidence="4">One HIP oligomer binds the ATPase domains of at least two HSC70 molecules dependent on activation of the HSC70 ATPase by HSP40. Stabilizes the ADP state of HSC70 that has a high affinity for substrate protein. Through its own chaperone activity, it may contribute to the interaction of HSC70 with various target proteins.</text>
</comment>
<dbReference type="Pfam" id="PF18253">
    <property type="entry name" value="HipN"/>
    <property type="match status" value="1"/>
</dbReference>
<dbReference type="InterPro" id="IPR011990">
    <property type="entry name" value="TPR-like_helical_dom_sf"/>
</dbReference>
<evidence type="ECO:0000313" key="10">
    <source>
        <dbReference type="Proteomes" id="UP001107558"/>
    </source>
</evidence>
<gene>
    <name evidence="9" type="ORF">PVAND_005965</name>
</gene>
<dbReference type="Gene3D" id="1.10.260.100">
    <property type="match status" value="1"/>
</dbReference>
<feature type="region of interest" description="Disordered" evidence="7">
    <location>
        <begin position="46"/>
        <end position="81"/>
    </location>
</feature>
<dbReference type="PANTHER" id="PTHR45883">
    <property type="entry name" value="HSC70-INTERACTING PROTEIN"/>
    <property type="match status" value="1"/>
</dbReference>
<dbReference type="GO" id="GO:0030544">
    <property type="term" value="F:Hsp70 protein binding"/>
    <property type="evidence" value="ECO:0007669"/>
    <property type="project" value="TreeGrafter"/>
</dbReference>
<dbReference type="OrthoDB" id="533763at2759"/>
<accession>A0A9J6C248</accession>
<feature type="repeat" description="TPR" evidence="6">
    <location>
        <begin position="118"/>
        <end position="151"/>
    </location>
</feature>
<keyword evidence="10" id="KW-1185">Reference proteome</keyword>
<feature type="domain" description="STI1" evidence="8">
    <location>
        <begin position="293"/>
        <end position="332"/>
    </location>
</feature>
<dbReference type="PANTHER" id="PTHR45883:SF2">
    <property type="entry name" value="HSC70-INTERACTING PROTEIN"/>
    <property type="match status" value="1"/>
</dbReference>
<evidence type="ECO:0000313" key="9">
    <source>
        <dbReference type="EMBL" id="KAG5676111.1"/>
    </source>
</evidence>
<dbReference type="GO" id="GO:0046983">
    <property type="term" value="F:protein dimerization activity"/>
    <property type="evidence" value="ECO:0007669"/>
    <property type="project" value="InterPro"/>
</dbReference>
<feature type="compositionally biased region" description="Basic and acidic residues" evidence="7">
    <location>
        <begin position="374"/>
        <end position="386"/>
    </location>
</feature>
<name>A0A9J6C248_POLVA</name>
<dbReference type="FunFam" id="6.10.250.3420:FF:000001">
    <property type="entry name" value="Hsc70-interacting protein-like protein"/>
    <property type="match status" value="1"/>
</dbReference>
<feature type="region of interest" description="Disordered" evidence="7">
    <location>
        <begin position="95"/>
        <end position="123"/>
    </location>
</feature>
<dbReference type="SMART" id="SM00727">
    <property type="entry name" value="STI1"/>
    <property type="match status" value="1"/>
</dbReference>
<comment type="subunit">
    <text evidence="5">Homotetramer. Interacts with Hsc70 as well as DNAJ homologs and Hsp90.</text>
</comment>
<feature type="compositionally biased region" description="Basic and acidic residues" evidence="7">
    <location>
        <begin position="59"/>
        <end position="73"/>
    </location>
</feature>
<dbReference type="GO" id="GO:1902494">
    <property type="term" value="C:catalytic complex"/>
    <property type="evidence" value="ECO:0007669"/>
    <property type="project" value="UniProtKB-ARBA"/>
</dbReference>
<evidence type="ECO:0000256" key="4">
    <source>
        <dbReference type="ARBA" id="ARBA00037033"/>
    </source>
</evidence>
<dbReference type="GO" id="GO:0005634">
    <property type="term" value="C:nucleus"/>
    <property type="evidence" value="ECO:0007669"/>
    <property type="project" value="UniProtKB-ARBA"/>
</dbReference>
<dbReference type="PROSITE" id="PS50005">
    <property type="entry name" value="TPR"/>
    <property type="match status" value="2"/>
</dbReference>